<dbReference type="Proteomes" id="UP001501844">
    <property type="component" value="Unassembled WGS sequence"/>
</dbReference>
<dbReference type="Pfam" id="PF04402">
    <property type="entry name" value="SIMPL"/>
    <property type="match status" value="1"/>
</dbReference>
<dbReference type="InterPro" id="IPR007497">
    <property type="entry name" value="SIMPL/DUF541"/>
</dbReference>
<dbReference type="PANTHER" id="PTHR34387">
    <property type="entry name" value="SLR1258 PROTEIN"/>
    <property type="match status" value="1"/>
</dbReference>
<evidence type="ECO:0000313" key="1">
    <source>
        <dbReference type="EMBL" id="GAA4314035.1"/>
    </source>
</evidence>
<dbReference type="EMBL" id="BAABGX010000003">
    <property type="protein sequence ID" value="GAA4314035.1"/>
    <property type="molecule type" value="Genomic_DNA"/>
</dbReference>
<organism evidence="1 2">
    <name type="scientific">Nibribacter koreensis</name>
    <dbReference type="NCBI Taxonomy" id="1084519"/>
    <lineage>
        <taxon>Bacteria</taxon>
        <taxon>Pseudomonadati</taxon>
        <taxon>Bacteroidota</taxon>
        <taxon>Cytophagia</taxon>
        <taxon>Cytophagales</taxon>
        <taxon>Hymenobacteraceae</taxon>
        <taxon>Nibribacter</taxon>
    </lineage>
</organism>
<reference evidence="2" key="1">
    <citation type="journal article" date="2019" name="Int. J. Syst. Evol. Microbiol.">
        <title>The Global Catalogue of Microorganisms (GCM) 10K type strain sequencing project: providing services to taxonomists for standard genome sequencing and annotation.</title>
        <authorList>
            <consortium name="The Broad Institute Genomics Platform"/>
            <consortium name="The Broad Institute Genome Sequencing Center for Infectious Disease"/>
            <person name="Wu L."/>
            <person name="Ma J."/>
        </authorList>
    </citation>
    <scope>NUCLEOTIDE SEQUENCE [LARGE SCALE GENOMIC DNA]</scope>
    <source>
        <strain evidence="2">JCM 17917</strain>
    </source>
</reference>
<comment type="caution">
    <text evidence="1">The sequence shown here is derived from an EMBL/GenBank/DDBJ whole genome shotgun (WGS) entry which is preliminary data.</text>
</comment>
<dbReference type="PROSITE" id="PS51257">
    <property type="entry name" value="PROKAR_LIPOPROTEIN"/>
    <property type="match status" value="1"/>
</dbReference>
<proteinExistence type="predicted"/>
<dbReference type="PANTHER" id="PTHR34387:SF2">
    <property type="entry name" value="SLR1258 PROTEIN"/>
    <property type="match status" value="1"/>
</dbReference>
<name>A0ABP8FZ82_9BACT</name>
<evidence type="ECO:0008006" key="3">
    <source>
        <dbReference type="Google" id="ProtNLM"/>
    </source>
</evidence>
<dbReference type="InterPro" id="IPR052022">
    <property type="entry name" value="26kDa_periplasmic_antigen"/>
</dbReference>
<protein>
    <recommendedName>
        <fullName evidence="3">DUF541 domain-containing protein</fullName>
    </recommendedName>
</protein>
<dbReference type="Gene3D" id="3.30.70.2970">
    <property type="entry name" value="Protein of unknown function (DUF541), domain 2"/>
    <property type="match status" value="1"/>
</dbReference>
<gene>
    <name evidence="1" type="ORF">GCM10023183_34070</name>
</gene>
<evidence type="ECO:0000313" key="2">
    <source>
        <dbReference type="Proteomes" id="UP001501844"/>
    </source>
</evidence>
<sequence>MKFSSLLPRFKASGIVTLFGSLLLLGSCEPKTTHSNQVKVLGYGSVTTYPDVAEISVEASFTKDRMKDAVQEVQAVTNSVLALSKKYTTSTEDVRISSISANKDYVYVNGKNQFTGFNSSQSITIKITDLKRLEAFMEELLATKINRIQSISYTHTKADSLRREANALALSDAVKAADHLCSVTKTTRGPVIEMANYRTLDSGNGNYSADQDIDVELYGKGFGGSGFKVTPELLKFRSTCHVAFALE</sequence>
<dbReference type="RefSeq" id="WP_345168861.1">
    <property type="nucleotide sequence ID" value="NZ_BAABGX010000003.1"/>
</dbReference>
<keyword evidence="2" id="KW-1185">Reference proteome</keyword>
<accession>A0ABP8FZ82</accession>